<dbReference type="InterPro" id="IPR010982">
    <property type="entry name" value="Lambda_DNA-bd_dom_sf"/>
</dbReference>
<dbReference type="GO" id="GO:0003677">
    <property type="term" value="F:DNA binding"/>
    <property type="evidence" value="ECO:0007669"/>
    <property type="project" value="UniProtKB-KW"/>
</dbReference>
<dbReference type="AlphaFoldDB" id="A0A396SW79"/>
<gene>
    <name evidence="3" type="ORF">DS835_06575</name>
</gene>
<dbReference type="CDD" id="cd00093">
    <property type="entry name" value="HTH_XRE"/>
    <property type="match status" value="1"/>
</dbReference>
<evidence type="ECO:0000313" key="3">
    <source>
        <dbReference type="EMBL" id="RHW53839.1"/>
    </source>
</evidence>
<dbReference type="Proteomes" id="UP000265862">
    <property type="component" value="Unassembled WGS sequence"/>
</dbReference>
<organism evidence="3 4">
    <name type="scientific">Lactobacillus bombicola</name>
    <dbReference type="NCBI Taxonomy" id="1505723"/>
    <lineage>
        <taxon>Bacteria</taxon>
        <taxon>Bacillati</taxon>
        <taxon>Bacillota</taxon>
        <taxon>Bacilli</taxon>
        <taxon>Lactobacillales</taxon>
        <taxon>Lactobacillaceae</taxon>
        <taxon>Lactobacillus</taxon>
    </lineage>
</organism>
<protein>
    <submittedName>
        <fullName evidence="3">Transcriptional regulator</fullName>
    </submittedName>
</protein>
<comment type="caution">
    <text evidence="3">The sequence shown here is derived from an EMBL/GenBank/DDBJ whole genome shotgun (WGS) entry which is preliminary data.</text>
</comment>
<dbReference type="SUPFAM" id="SSF47413">
    <property type="entry name" value="lambda repressor-like DNA-binding domains"/>
    <property type="match status" value="1"/>
</dbReference>
<accession>A0A396SW79</accession>
<evidence type="ECO:0000259" key="2">
    <source>
        <dbReference type="PROSITE" id="PS50943"/>
    </source>
</evidence>
<reference evidence="3 4" key="1">
    <citation type="submission" date="2018-07" db="EMBL/GenBank/DDBJ databases">
        <title>Genome sequences of six Lactobacillus spp. isolated from bumble bee guts.</title>
        <authorList>
            <person name="Motta E.V.S."/>
            <person name="Moran N.A."/>
        </authorList>
    </citation>
    <scope>NUCLEOTIDE SEQUENCE [LARGE SCALE GENOMIC DNA]</scope>
    <source>
        <strain evidence="3 4">OCC3</strain>
    </source>
</reference>
<dbReference type="EMBL" id="QOCV01000010">
    <property type="protein sequence ID" value="RHW53839.1"/>
    <property type="molecule type" value="Genomic_DNA"/>
</dbReference>
<dbReference type="PANTHER" id="PTHR46558">
    <property type="entry name" value="TRACRIPTIONAL REGULATORY PROTEIN-RELATED-RELATED"/>
    <property type="match status" value="1"/>
</dbReference>
<proteinExistence type="predicted"/>
<dbReference type="Pfam" id="PF01381">
    <property type="entry name" value="HTH_3"/>
    <property type="match status" value="1"/>
</dbReference>
<keyword evidence="1" id="KW-0238">DNA-binding</keyword>
<sequence length="71" mass="8378">MKNLVKKEREKRKLTQALLAEKVGVNELTINSIEQERYQPSIILAYKLAQVFATNIETLFCLQEYFENEEK</sequence>
<dbReference type="SMART" id="SM00530">
    <property type="entry name" value="HTH_XRE"/>
    <property type="match status" value="1"/>
</dbReference>
<evidence type="ECO:0000313" key="4">
    <source>
        <dbReference type="Proteomes" id="UP000265862"/>
    </source>
</evidence>
<dbReference type="InterPro" id="IPR001387">
    <property type="entry name" value="Cro/C1-type_HTH"/>
</dbReference>
<dbReference type="PANTHER" id="PTHR46558:SF4">
    <property type="entry name" value="DNA-BIDING PHAGE PROTEIN"/>
    <property type="match status" value="1"/>
</dbReference>
<name>A0A396SW79_9LACO</name>
<feature type="domain" description="HTH cro/C1-type" evidence="2">
    <location>
        <begin position="5"/>
        <end position="59"/>
    </location>
</feature>
<dbReference type="Gene3D" id="1.10.260.40">
    <property type="entry name" value="lambda repressor-like DNA-binding domains"/>
    <property type="match status" value="1"/>
</dbReference>
<evidence type="ECO:0000256" key="1">
    <source>
        <dbReference type="ARBA" id="ARBA00023125"/>
    </source>
</evidence>
<dbReference type="PROSITE" id="PS50943">
    <property type="entry name" value="HTH_CROC1"/>
    <property type="match status" value="1"/>
</dbReference>